<feature type="transmembrane region" description="Helical" evidence="14">
    <location>
        <begin position="28"/>
        <end position="55"/>
    </location>
</feature>
<evidence type="ECO:0000256" key="1">
    <source>
        <dbReference type="ARBA" id="ARBA00004651"/>
    </source>
</evidence>
<evidence type="ECO:0000256" key="5">
    <source>
        <dbReference type="ARBA" id="ARBA00022692"/>
    </source>
</evidence>
<dbReference type="RefSeq" id="XP_013909860.1">
    <property type="nucleotide sequence ID" value="XM_014054385.1"/>
</dbReference>
<evidence type="ECO:0000256" key="3">
    <source>
        <dbReference type="ARBA" id="ARBA00022475"/>
    </source>
</evidence>
<evidence type="ECO:0000256" key="9">
    <source>
        <dbReference type="ARBA" id="ARBA00023136"/>
    </source>
</evidence>
<gene>
    <name evidence="17" type="primary">LOC106539575</name>
</gene>
<dbReference type="Proteomes" id="UP000504617">
    <property type="component" value="Unplaced"/>
</dbReference>
<keyword evidence="6 14" id="KW-0552">Olfaction</keyword>
<dbReference type="OrthoDB" id="9039344at2759"/>
<dbReference type="PANTHER" id="PTHR26452">
    <property type="entry name" value="OLFACTORY RECEPTOR"/>
    <property type="match status" value="1"/>
</dbReference>
<evidence type="ECO:0000313" key="16">
    <source>
        <dbReference type="Proteomes" id="UP000504617"/>
    </source>
</evidence>
<accession>A0A6I9XZD0</accession>
<keyword evidence="12 13" id="KW-0807">Transducer</keyword>
<evidence type="ECO:0000256" key="14">
    <source>
        <dbReference type="RuleBase" id="RU363047"/>
    </source>
</evidence>
<comment type="subcellular location">
    <subcellularLocation>
        <location evidence="1 14">Cell membrane</location>
        <topology evidence="1 14">Multi-pass membrane protein</topology>
    </subcellularLocation>
</comment>
<keyword evidence="16" id="KW-1185">Reference proteome</keyword>
<sequence length="322" mass="36311">MLASEKGNHSDIVEFILLGFGNSAQLQFMLFLLFLLIYLVTITGNVLIIVLIVAAPCLHTPMYFFLGNLSCLETCYTSSILPKMLTSLLTGKATITVSQCLTQYYFFGSFVTVETYLLAAMSYDRYLAICRPFLYGLIMSKKLCVYLMAGSWLNGLVANGIILLLLSQLSFCGPNIIDHYFCDLNPLEKLSCTDTSFLELILSFFSIIDAVVPFILTFTSYICIIIAIIKIKSSTGRQKAFSNCSSHLMVVSLFYGTIIIVYMLPDTPTLRYLNKLFSIFYTILTPLVNPIIYTLRNKDVHKALGLVRKKLRIFGRSYFFCL</sequence>
<evidence type="ECO:0000256" key="6">
    <source>
        <dbReference type="ARBA" id="ARBA00022725"/>
    </source>
</evidence>
<organism evidence="16 17">
    <name type="scientific">Thamnophis sirtalis</name>
    <dbReference type="NCBI Taxonomy" id="35019"/>
    <lineage>
        <taxon>Eukaryota</taxon>
        <taxon>Metazoa</taxon>
        <taxon>Chordata</taxon>
        <taxon>Craniata</taxon>
        <taxon>Vertebrata</taxon>
        <taxon>Euteleostomi</taxon>
        <taxon>Lepidosauria</taxon>
        <taxon>Squamata</taxon>
        <taxon>Bifurcata</taxon>
        <taxon>Unidentata</taxon>
        <taxon>Episquamata</taxon>
        <taxon>Toxicofera</taxon>
        <taxon>Serpentes</taxon>
        <taxon>Colubroidea</taxon>
        <taxon>Colubridae</taxon>
        <taxon>Natricinae</taxon>
        <taxon>Thamnophis</taxon>
    </lineage>
</organism>
<dbReference type="PROSITE" id="PS00237">
    <property type="entry name" value="G_PROTEIN_RECEP_F1_1"/>
    <property type="match status" value="1"/>
</dbReference>
<dbReference type="InterPro" id="IPR000276">
    <property type="entry name" value="GPCR_Rhodpsn"/>
</dbReference>
<feature type="transmembrane region" description="Helical" evidence="14">
    <location>
        <begin position="241"/>
        <end position="264"/>
    </location>
</feature>
<reference evidence="17" key="1">
    <citation type="submission" date="2025-08" db="UniProtKB">
        <authorList>
            <consortium name="RefSeq"/>
        </authorList>
    </citation>
    <scope>IDENTIFICATION</scope>
    <source>
        <tissue evidence="17">Skeletal muscle</tissue>
    </source>
</reference>
<dbReference type="AlphaFoldDB" id="A0A6I9XZD0"/>
<feature type="transmembrane region" description="Helical" evidence="14">
    <location>
        <begin position="276"/>
        <end position="295"/>
    </location>
</feature>
<dbReference type="GeneID" id="106539575"/>
<keyword evidence="7 14" id="KW-1133">Transmembrane helix</keyword>
<evidence type="ECO:0000259" key="15">
    <source>
        <dbReference type="PROSITE" id="PS50262"/>
    </source>
</evidence>
<protein>
    <recommendedName>
        <fullName evidence="14">Olfactory receptor</fullName>
    </recommendedName>
</protein>
<keyword evidence="9 14" id="KW-0472">Membrane</keyword>
<keyword evidence="8 13" id="KW-0297">G-protein coupled receptor</keyword>
<keyword evidence="5 13" id="KW-0812">Transmembrane</keyword>
<evidence type="ECO:0000256" key="8">
    <source>
        <dbReference type="ARBA" id="ARBA00023040"/>
    </source>
</evidence>
<comment type="similarity">
    <text evidence="2 13">Belongs to the G-protein coupled receptor 1 family.</text>
</comment>
<evidence type="ECO:0000256" key="13">
    <source>
        <dbReference type="RuleBase" id="RU000688"/>
    </source>
</evidence>
<name>A0A6I9XZD0_9SAUR</name>
<dbReference type="GO" id="GO:0005886">
    <property type="term" value="C:plasma membrane"/>
    <property type="evidence" value="ECO:0007669"/>
    <property type="project" value="UniProtKB-SubCell"/>
</dbReference>
<dbReference type="GO" id="GO:0004984">
    <property type="term" value="F:olfactory receptor activity"/>
    <property type="evidence" value="ECO:0007669"/>
    <property type="project" value="InterPro"/>
</dbReference>
<dbReference type="InterPro" id="IPR050516">
    <property type="entry name" value="Olfactory_GPCR"/>
</dbReference>
<dbReference type="InterPro" id="IPR017452">
    <property type="entry name" value="GPCR_Rhodpsn_7TM"/>
</dbReference>
<keyword evidence="10 13" id="KW-0675">Receptor</keyword>
<evidence type="ECO:0000256" key="7">
    <source>
        <dbReference type="ARBA" id="ARBA00022989"/>
    </source>
</evidence>
<keyword evidence="11" id="KW-0325">Glycoprotein</keyword>
<keyword evidence="3 14" id="KW-1003">Cell membrane</keyword>
<dbReference type="Gene3D" id="1.20.1070.10">
    <property type="entry name" value="Rhodopsin 7-helix transmembrane proteins"/>
    <property type="match status" value="1"/>
</dbReference>
<dbReference type="PRINTS" id="PR00245">
    <property type="entry name" value="OLFACTORYR"/>
</dbReference>
<evidence type="ECO:0000256" key="11">
    <source>
        <dbReference type="ARBA" id="ARBA00023180"/>
    </source>
</evidence>
<evidence type="ECO:0000256" key="10">
    <source>
        <dbReference type="ARBA" id="ARBA00023170"/>
    </source>
</evidence>
<dbReference type="Pfam" id="PF13853">
    <property type="entry name" value="7tm_4"/>
    <property type="match status" value="1"/>
</dbReference>
<dbReference type="InterPro" id="IPR000725">
    <property type="entry name" value="Olfact_rcpt"/>
</dbReference>
<dbReference type="CDD" id="cd15911">
    <property type="entry name" value="7tmA_OR11A-like"/>
    <property type="match status" value="1"/>
</dbReference>
<feature type="transmembrane region" description="Helical" evidence="14">
    <location>
        <begin position="200"/>
        <end position="229"/>
    </location>
</feature>
<dbReference type="KEGG" id="tsr:106539575"/>
<dbReference type="PROSITE" id="PS50262">
    <property type="entry name" value="G_PROTEIN_RECEP_F1_2"/>
    <property type="match status" value="1"/>
</dbReference>
<keyword evidence="4 14" id="KW-0716">Sensory transduction</keyword>
<dbReference type="FunFam" id="1.20.1070.10:FF:000010">
    <property type="entry name" value="Olfactory receptor"/>
    <property type="match status" value="1"/>
</dbReference>
<evidence type="ECO:0000256" key="2">
    <source>
        <dbReference type="ARBA" id="ARBA00010663"/>
    </source>
</evidence>
<dbReference type="SUPFAM" id="SSF81321">
    <property type="entry name" value="Family A G protein-coupled receptor-like"/>
    <property type="match status" value="1"/>
</dbReference>
<feature type="transmembrane region" description="Helical" evidence="14">
    <location>
        <begin position="143"/>
        <end position="166"/>
    </location>
</feature>
<evidence type="ECO:0000313" key="17">
    <source>
        <dbReference type="RefSeq" id="XP_013909860.1"/>
    </source>
</evidence>
<feature type="domain" description="G-protein coupled receptors family 1 profile" evidence="15">
    <location>
        <begin position="44"/>
        <end position="293"/>
    </location>
</feature>
<dbReference type="PRINTS" id="PR00237">
    <property type="entry name" value="GPCRRHODOPSN"/>
</dbReference>
<proteinExistence type="inferred from homology"/>
<dbReference type="GO" id="GO:0004930">
    <property type="term" value="F:G protein-coupled receptor activity"/>
    <property type="evidence" value="ECO:0007669"/>
    <property type="project" value="UniProtKB-KW"/>
</dbReference>
<evidence type="ECO:0000256" key="12">
    <source>
        <dbReference type="ARBA" id="ARBA00023224"/>
    </source>
</evidence>
<feature type="transmembrane region" description="Helical" evidence="14">
    <location>
        <begin position="101"/>
        <end position="123"/>
    </location>
</feature>
<evidence type="ECO:0000256" key="4">
    <source>
        <dbReference type="ARBA" id="ARBA00022606"/>
    </source>
</evidence>
<dbReference type="FunFam" id="1.10.1220.70:FF:000001">
    <property type="entry name" value="Olfactory receptor"/>
    <property type="match status" value="1"/>
</dbReference>